<dbReference type="InterPro" id="IPR029052">
    <property type="entry name" value="Metallo-depent_PP-like"/>
</dbReference>
<dbReference type="SUPFAM" id="SSF56300">
    <property type="entry name" value="Metallo-dependent phosphatases"/>
    <property type="match status" value="1"/>
</dbReference>
<keyword evidence="3" id="KW-1133">Transmembrane helix</keyword>
<reference evidence="4" key="1">
    <citation type="journal article" date="2020" name="Stud. Mycol.">
        <title>101 Dothideomycetes genomes: a test case for predicting lifestyles and emergence of pathogens.</title>
        <authorList>
            <person name="Haridas S."/>
            <person name="Albert R."/>
            <person name="Binder M."/>
            <person name="Bloem J."/>
            <person name="Labutti K."/>
            <person name="Salamov A."/>
            <person name="Andreopoulos B."/>
            <person name="Baker S."/>
            <person name="Barry K."/>
            <person name="Bills G."/>
            <person name="Bluhm B."/>
            <person name="Cannon C."/>
            <person name="Castanera R."/>
            <person name="Culley D."/>
            <person name="Daum C."/>
            <person name="Ezra D."/>
            <person name="Gonzalez J."/>
            <person name="Henrissat B."/>
            <person name="Kuo A."/>
            <person name="Liang C."/>
            <person name="Lipzen A."/>
            <person name="Lutzoni F."/>
            <person name="Magnuson J."/>
            <person name="Mondo S."/>
            <person name="Nolan M."/>
            <person name="Ohm R."/>
            <person name="Pangilinan J."/>
            <person name="Park H.-J."/>
            <person name="Ramirez L."/>
            <person name="Alfaro M."/>
            <person name="Sun H."/>
            <person name="Tritt A."/>
            <person name="Yoshinaga Y."/>
            <person name="Zwiers L.-H."/>
            <person name="Turgeon B."/>
            <person name="Goodwin S."/>
            <person name="Spatafora J."/>
            <person name="Crous P."/>
            <person name="Grigoriev I."/>
        </authorList>
    </citation>
    <scope>NUCLEOTIDE SEQUENCE</scope>
    <source>
        <strain evidence="4">Tuck. ex Michener</strain>
    </source>
</reference>
<organism evidence="4 5">
    <name type="scientific">Viridothelium virens</name>
    <name type="common">Speckled blister lichen</name>
    <name type="synonym">Trypethelium virens</name>
    <dbReference type="NCBI Taxonomy" id="1048519"/>
    <lineage>
        <taxon>Eukaryota</taxon>
        <taxon>Fungi</taxon>
        <taxon>Dikarya</taxon>
        <taxon>Ascomycota</taxon>
        <taxon>Pezizomycotina</taxon>
        <taxon>Dothideomycetes</taxon>
        <taxon>Dothideomycetes incertae sedis</taxon>
        <taxon>Trypetheliales</taxon>
        <taxon>Trypetheliaceae</taxon>
        <taxon>Viridothelium</taxon>
    </lineage>
</organism>
<evidence type="ECO:0000256" key="1">
    <source>
        <dbReference type="ARBA" id="ARBA00023136"/>
    </source>
</evidence>
<evidence type="ECO:0000256" key="2">
    <source>
        <dbReference type="SAM" id="MobiDB-lite"/>
    </source>
</evidence>
<feature type="transmembrane region" description="Helical" evidence="3">
    <location>
        <begin position="558"/>
        <end position="581"/>
    </location>
</feature>
<dbReference type="InterPro" id="IPR033308">
    <property type="entry name" value="PGAP5/Cdc1/Ted1"/>
</dbReference>
<sequence>MPNSGLLLTLVRFLLTPALISTLWIYFYPFLHGCEFPEPPPQRSEPEVCYLNPQASHGKAPQDPNGATTGSRGGLLGLGKQVVHTWKEISEDGRNKLAGRKAPFRLLALGDPQLEGDTSLPNSDEPTFPSLKQLFEKHIFKNKEDGRPLEKELVGCMRILESFRDLVVQDVPRLFGSWRKRLDLWGNDYYLAHVYRSMKWWAGPTHVTVLGDLVGSQWIDDNEFEWRAWRFWNRVFSDGQKIEDLTALGDGSDEPGDDLGVEKAWENRIINIAGNHDIGYAGEVDGSAIDRFEKQFGRVNWDRWVRLPRIPSSDSNPQTSAPLSPFDSTASRINSDPVIRLVVLNDMNLDGPVYSHAHQSDTYSFINSVISTSRPVEDPSVLTVLLTHVPLHKQAGVCIDAPYFSYYEENAGLLREQNHLSEFASRQVLQSIFGMSGDRGAPRAGMGRMGIILDGHDHEGCDVWHYFNRSETTDISGESAETKTGDWAALPYPIARRAKLPVSSDIPGIREVTVRSMMGSYGGNAGLLSAWYEEGAKGREAGEWKVEYAACPFVVQHVWWAVHVVDLILLGLVLAAVVSYCSQWGSRRHSRG</sequence>
<evidence type="ECO:0000313" key="5">
    <source>
        <dbReference type="Proteomes" id="UP000800092"/>
    </source>
</evidence>
<dbReference type="PANTHER" id="PTHR13315:SF1">
    <property type="entry name" value="PROTEIN TED1"/>
    <property type="match status" value="1"/>
</dbReference>
<feature type="region of interest" description="Disordered" evidence="2">
    <location>
        <begin position="52"/>
        <end position="72"/>
    </location>
</feature>
<evidence type="ECO:0000313" key="4">
    <source>
        <dbReference type="EMBL" id="KAF2236480.1"/>
    </source>
</evidence>
<keyword evidence="1 3" id="KW-0472">Membrane</keyword>
<dbReference type="OrthoDB" id="9984693at2759"/>
<dbReference type="GO" id="GO:0005783">
    <property type="term" value="C:endoplasmic reticulum"/>
    <property type="evidence" value="ECO:0007669"/>
    <property type="project" value="TreeGrafter"/>
</dbReference>
<dbReference type="Proteomes" id="UP000800092">
    <property type="component" value="Unassembled WGS sequence"/>
</dbReference>
<gene>
    <name evidence="4" type="ORF">EV356DRAFT_73143</name>
</gene>
<dbReference type="GO" id="GO:0006506">
    <property type="term" value="P:GPI anchor biosynthetic process"/>
    <property type="evidence" value="ECO:0007669"/>
    <property type="project" value="InterPro"/>
</dbReference>
<dbReference type="EMBL" id="ML991785">
    <property type="protein sequence ID" value="KAF2236480.1"/>
    <property type="molecule type" value="Genomic_DNA"/>
</dbReference>
<protein>
    <recommendedName>
        <fullName evidence="6">Calcineurin-like phosphoesterase domain-containing protein</fullName>
    </recommendedName>
</protein>
<dbReference type="PANTHER" id="PTHR13315">
    <property type="entry name" value="METALLO PHOSPHOESTERASE RELATED"/>
    <property type="match status" value="1"/>
</dbReference>
<keyword evidence="5" id="KW-1185">Reference proteome</keyword>
<keyword evidence="3" id="KW-0812">Transmembrane</keyword>
<proteinExistence type="predicted"/>
<dbReference type="AlphaFoldDB" id="A0A6A6HG90"/>
<dbReference type="GO" id="GO:0016020">
    <property type="term" value="C:membrane"/>
    <property type="evidence" value="ECO:0007669"/>
    <property type="project" value="GOC"/>
</dbReference>
<accession>A0A6A6HG90</accession>
<evidence type="ECO:0008006" key="6">
    <source>
        <dbReference type="Google" id="ProtNLM"/>
    </source>
</evidence>
<name>A0A6A6HG90_VIRVR</name>
<evidence type="ECO:0000256" key="3">
    <source>
        <dbReference type="SAM" id="Phobius"/>
    </source>
</evidence>